<dbReference type="Proteomes" id="UP000298416">
    <property type="component" value="Unassembled WGS sequence"/>
</dbReference>
<dbReference type="Gene3D" id="1.10.246.20">
    <property type="entry name" value="Coactivator CBP, KIX domain"/>
    <property type="match status" value="2"/>
</dbReference>
<evidence type="ECO:0000256" key="2">
    <source>
        <dbReference type="ARBA" id="ARBA00023242"/>
    </source>
</evidence>
<proteinExistence type="predicted"/>
<organism evidence="6">
    <name type="scientific">Salvia splendens</name>
    <name type="common">Scarlet sage</name>
    <dbReference type="NCBI Taxonomy" id="180675"/>
    <lineage>
        <taxon>Eukaryota</taxon>
        <taxon>Viridiplantae</taxon>
        <taxon>Streptophyta</taxon>
        <taxon>Embryophyta</taxon>
        <taxon>Tracheophyta</taxon>
        <taxon>Spermatophyta</taxon>
        <taxon>Magnoliopsida</taxon>
        <taxon>eudicotyledons</taxon>
        <taxon>Gunneridae</taxon>
        <taxon>Pentapetalae</taxon>
        <taxon>asterids</taxon>
        <taxon>lamiids</taxon>
        <taxon>Lamiales</taxon>
        <taxon>Lamiaceae</taxon>
        <taxon>Nepetoideae</taxon>
        <taxon>Mentheae</taxon>
        <taxon>Salviinae</taxon>
        <taxon>Salvia</taxon>
        <taxon>Salvia subgen. Calosphace</taxon>
        <taxon>core Calosphace</taxon>
    </lineage>
</organism>
<evidence type="ECO:0000256" key="3">
    <source>
        <dbReference type="SAM" id="MobiDB-lite"/>
    </source>
</evidence>
<keyword evidence="4" id="KW-0732">Signal</keyword>
<evidence type="ECO:0000259" key="5">
    <source>
        <dbReference type="Pfam" id="PF16987"/>
    </source>
</evidence>
<dbReference type="PANTHER" id="PTHR33137:SF4">
    <property type="entry name" value="MEDIATOR OF RNA POLYMERASE II TRANSCRIPTION SUBUNIT 15A-RELATED"/>
    <property type="match status" value="1"/>
</dbReference>
<dbReference type="Pfam" id="PF16987">
    <property type="entry name" value="KIX_2"/>
    <property type="match status" value="2"/>
</dbReference>
<dbReference type="SUPFAM" id="SSF47040">
    <property type="entry name" value="Kix domain of CBP (creb binding protein)"/>
    <property type="match status" value="2"/>
</dbReference>
<dbReference type="AlphaFoldDB" id="A0A8X8ZWY5"/>
<evidence type="ECO:0000256" key="1">
    <source>
        <dbReference type="ARBA" id="ARBA00004123"/>
    </source>
</evidence>
<evidence type="ECO:0000313" key="6">
    <source>
        <dbReference type="EMBL" id="KAG6420162.1"/>
    </source>
</evidence>
<sequence length="381" mass="42567">MQCTPAVHTICKLHVLINLWILSNSFDLVEWLFCTVLRAEMPGINWRECQAEIGVTGLAVSAGGGWRTQLPPGSRHRIVDKMLEMLKKHMPFAGEEGLQDLQETALRCEERIFMKATSQPDYLRKITSKMLGVEMRSQKLRLNPFQSNAASTSTNSQDPTSQSMHSQIQNQAQQLPTPMVSNIYRQHILSQNTQNNIQSTGVPNSTGLTHSMPPVAGMSQGTMSNVSVENPNMQNVSNVTPNAVLNSIWLDVPANMHGNSQRQIPDVQQQVVSQDTQQHSQNPVVNSLQSNDVAASMEVGDWRSQLRPDIRARVVNKIVETLKRHIPFSGLDEALEIERMAARFEEMTHSVATSQSDYLRKISLKILTIQTRSQNPIALLS</sequence>
<dbReference type="GO" id="GO:0003713">
    <property type="term" value="F:transcription coactivator activity"/>
    <property type="evidence" value="ECO:0007669"/>
    <property type="project" value="InterPro"/>
</dbReference>
<feature type="signal peptide" evidence="4">
    <location>
        <begin position="1"/>
        <end position="25"/>
    </location>
</feature>
<feature type="region of interest" description="Disordered" evidence="3">
    <location>
        <begin position="142"/>
        <end position="173"/>
    </location>
</feature>
<dbReference type="InterPro" id="IPR044661">
    <property type="entry name" value="MED15a/b/c-like"/>
</dbReference>
<keyword evidence="2" id="KW-0539">Nucleus</keyword>
<protein>
    <recommendedName>
        <fullName evidence="5">Mediator complex subunit 15 KIX domain-containing protein</fullName>
    </recommendedName>
</protein>
<comment type="subcellular location">
    <subcellularLocation>
        <location evidence="1">Nucleus</location>
    </subcellularLocation>
</comment>
<feature type="compositionally biased region" description="Polar residues" evidence="3">
    <location>
        <begin position="144"/>
        <end position="173"/>
    </location>
</feature>
<dbReference type="EMBL" id="PNBA02000006">
    <property type="protein sequence ID" value="KAG6420162.1"/>
    <property type="molecule type" value="Genomic_DNA"/>
</dbReference>
<keyword evidence="7" id="KW-1185">Reference proteome</keyword>
<dbReference type="GO" id="GO:0031490">
    <property type="term" value="F:chromatin DNA binding"/>
    <property type="evidence" value="ECO:0007669"/>
    <property type="project" value="InterPro"/>
</dbReference>
<feature type="domain" description="Mediator complex subunit 15 KIX" evidence="5">
    <location>
        <begin position="300"/>
        <end position="376"/>
    </location>
</feature>
<dbReference type="GO" id="GO:0005634">
    <property type="term" value="C:nucleus"/>
    <property type="evidence" value="ECO:0007669"/>
    <property type="project" value="UniProtKB-SubCell"/>
</dbReference>
<feature type="domain" description="Mediator complex subunit 15 KIX" evidence="5">
    <location>
        <begin position="64"/>
        <end position="139"/>
    </location>
</feature>
<accession>A0A8X8ZWY5</accession>
<feature type="chain" id="PRO_5036493993" description="Mediator complex subunit 15 KIX domain-containing protein" evidence="4">
    <location>
        <begin position="26"/>
        <end position="381"/>
    </location>
</feature>
<gene>
    <name evidence="6" type="ORF">SASPL_116681</name>
</gene>
<name>A0A8X8ZWY5_SALSN</name>
<dbReference type="PANTHER" id="PTHR33137">
    <property type="entry name" value="MEDIATOR OF RNA POLYMERASE II TRANSCRIPTION SUBUNIT 15A-RELATED"/>
    <property type="match status" value="1"/>
</dbReference>
<reference evidence="6" key="2">
    <citation type="submission" date="2020-08" db="EMBL/GenBank/DDBJ databases">
        <title>Plant Genome Project.</title>
        <authorList>
            <person name="Zhang R.-G."/>
        </authorList>
    </citation>
    <scope>NUCLEOTIDE SEQUENCE</scope>
    <source>
        <strain evidence="6">Huo1</strain>
        <tissue evidence="6">Leaf</tissue>
    </source>
</reference>
<reference evidence="6" key="1">
    <citation type="submission" date="2018-01" db="EMBL/GenBank/DDBJ databases">
        <authorList>
            <person name="Mao J.F."/>
        </authorList>
    </citation>
    <scope>NUCLEOTIDE SEQUENCE</scope>
    <source>
        <strain evidence="6">Huo1</strain>
        <tissue evidence="6">Leaf</tissue>
    </source>
</reference>
<dbReference type="FunFam" id="1.10.246.20:FF:000003">
    <property type="entry name" value="Mediator of RNA polymerase II transcription subunit 15a"/>
    <property type="match status" value="2"/>
</dbReference>
<dbReference type="InterPro" id="IPR036546">
    <property type="entry name" value="MED15_KIX"/>
</dbReference>
<comment type="caution">
    <text evidence="6">The sequence shown here is derived from an EMBL/GenBank/DDBJ whole genome shotgun (WGS) entry which is preliminary data.</text>
</comment>
<evidence type="ECO:0000313" key="7">
    <source>
        <dbReference type="Proteomes" id="UP000298416"/>
    </source>
</evidence>
<dbReference type="InterPro" id="IPR036529">
    <property type="entry name" value="KIX_dom_sf"/>
</dbReference>
<evidence type="ECO:0000256" key="4">
    <source>
        <dbReference type="SAM" id="SignalP"/>
    </source>
</evidence>